<organism evidence="2 3">
    <name type="scientific">Protopolystoma xenopodis</name>
    <dbReference type="NCBI Taxonomy" id="117903"/>
    <lineage>
        <taxon>Eukaryota</taxon>
        <taxon>Metazoa</taxon>
        <taxon>Spiralia</taxon>
        <taxon>Lophotrochozoa</taxon>
        <taxon>Platyhelminthes</taxon>
        <taxon>Monogenea</taxon>
        <taxon>Polyopisthocotylea</taxon>
        <taxon>Polystomatidea</taxon>
        <taxon>Polystomatidae</taxon>
        <taxon>Protopolystoma</taxon>
    </lineage>
</organism>
<feature type="compositionally biased region" description="Low complexity" evidence="1">
    <location>
        <begin position="223"/>
        <end position="232"/>
    </location>
</feature>
<feature type="compositionally biased region" description="Pro residues" evidence="1">
    <location>
        <begin position="115"/>
        <end position="128"/>
    </location>
</feature>
<dbReference type="Proteomes" id="UP000784294">
    <property type="component" value="Unassembled WGS sequence"/>
</dbReference>
<dbReference type="EMBL" id="CAAALY010002670">
    <property type="protein sequence ID" value="VEL07882.1"/>
    <property type="molecule type" value="Genomic_DNA"/>
</dbReference>
<evidence type="ECO:0000313" key="2">
    <source>
        <dbReference type="EMBL" id="VEL07882.1"/>
    </source>
</evidence>
<reference evidence="2" key="1">
    <citation type="submission" date="2018-11" db="EMBL/GenBank/DDBJ databases">
        <authorList>
            <consortium name="Pathogen Informatics"/>
        </authorList>
    </citation>
    <scope>NUCLEOTIDE SEQUENCE</scope>
</reference>
<accession>A0A3S5BLD3</accession>
<sequence>MSHSDCFTLGSSSSCCSSGQFNSARSTDGGGSSRRSSLGHASSCQSIVVVSNLLPAATASLATTAPSTVCNAPTTNLAPFPTSTTSTSFASESIGVTLSPSPSPATSSASSASPCPSPSPPAPAPAPSPATVRQLPTQPSHGPHTFAQATGHSSPPRSICFLASPGGHSSSPLGCSSASGNITSAAAQQGQTAFSASTVSGGDIITPVSVAASRLIYAASSASASASLGGASPIDLADYEPSM</sequence>
<dbReference type="AlphaFoldDB" id="A0A3S5BLD3"/>
<comment type="caution">
    <text evidence="2">The sequence shown here is derived from an EMBL/GenBank/DDBJ whole genome shotgun (WGS) entry which is preliminary data.</text>
</comment>
<protein>
    <submittedName>
        <fullName evidence="2">Uncharacterized protein</fullName>
    </submittedName>
</protein>
<feature type="compositionally biased region" description="Low complexity" evidence="1">
    <location>
        <begin position="104"/>
        <end position="114"/>
    </location>
</feature>
<evidence type="ECO:0000256" key="1">
    <source>
        <dbReference type="SAM" id="MobiDB-lite"/>
    </source>
</evidence>
<feature type="region of interest" description="Disordered" evidence="1">
    <location>
        <begin position="223"/>
        <end position="243"/>
    </location>
</feature>
<name>A0A3S5BLD3_9PLAT</name>
<gene>
    <name evidence="2" type="ORF">PXEA_LOCUS1322</name>
</gene>
<feature type="region of interest" description="Disordered" evidence="1">
    <location>
        <begin position="94"/>
        <end position="163"/>
    </location>
</feature>
<keyword evidence="3" id="KW-1185">Reference proteome</keyword>
<feature type="compositionally biased region" description="Polar residues" evidence="1">
    <location>
        <begin position="147"/>
        <end position="156"/>
    </location>
</feature>
<proteinExistence type="predicted"/>
<evidence type="ECO:0000313" key="3">
    <source>
        <dbReference type="Proteomes" id="UP000784294"/>
    </source>
</evidence>